<name>A0A6B0RVE5_9CETA</name>
<protein>
    <submittedName>
        <fullName evidence="1">Uncharacterized protein</fullName>
    </submittedName>
</protein>
<dbReference type="Proteomes" id="UP000322234">
    <property type="component" value="Unassembled WGS sequence"/>
</dbReference>
<dbReference type="AlphaFoldDB" id="A0A6B0RVE5"/>
<dbReference type="EMBL" id="VBQZ03000105">
    <property type="protein sequence ID" value="MXQ94020.1"/>
    <property type="molecule type" value="Genomic_DNA"/>
</dbReference>
<gene>
    <name evidence="1" type="ORF">E5288_WYG008507</name>
</gene>
<evidence type="ECO:0000313" key="1">
    <source>
        <dbReference type="EMBL" id="MXQ94020.1"/>
    </source>
</evidence>
<comment type="caution">
    <text evidence="1">The sequence shown here is derived from an EMBL/GenBank/DDBJ whole genome shotgun (WGS) entry which is preliminary data.</text>
</comment>
<evidence type="ECO:0000313" key="2">
    <source>
        <dbReference type="Proteomes" id="UP000322234"/>
    </source>
</evidence>
<sequence>MCGPSAAAWSAGTVGGGGPRQYRHLSYASSPEYACRASRSLWARFRLSRPRHRDAGECVAAGHALRRKVQFAKDEDLHDILDYWKGVSAQHKS</sequence>
<proteinExistence type="predicted"/>
<reference evidence="1" key="1">
    <citation type="submission" date="2019-10" db="EMBL/GenBank/DDBJ databases">
        <title>The sequence and de novo assembly of the wild yak genome.</title>
        <authorList>
            <person name="Liu Y."/>
        </authorList>
    </citation>
    <scope>NUCLEOTIDE SEQUENCE [LARGE SCALE GENOMIC DNA]</scope>
    <source>
        <strain evidence="1">WY2019</strain>
    </source>
</reference>
<organism evidence="1 2">
    <name type="scientific">Bos mutus</name>
    <name type="common">wild yak</name>
    <dbReference type="NCBI Taxonomy" id="72004"/>
    <lineage>
        <taxon>Eukaryota</taxon>
        <taxon>Metazoa</taxon>
        <taxon>Chordata</taxon>
        <taxon>Craniata</taxon>
        <taxon>Vertebrata</taxon>
        <taxon>Euteleostomi</taxon>
        <taxon>Mammalia</taxon>
        <taxon>Eutheria</taxon>
        <taxon>Laurasiatheria</taxon>
        <taxon>Artiodactyla</taxon>
        <taxon>Ruminantia</taxon>
        <taxon>Pecora</taxon>
        <taxon>Bovidae</taxon>
        <taxon>Bovinae</taxon>
        <taxon>Bos</taxon>
    </lineage>
</organism>
<accession>A0A6B0RVE5</accession>
<keyword evidence="2" id="KW-1185">Reference proteome</keyword>